<reference evidence="1" key="1">
    <citation type="journal article" date="2019" name="bioRxiv">
        <title>The Genome of the Zebra Mussel, Dreissena polymorpha: A Resource for Invasive Species Research.</title>
        <authorList>
            <person name="McCartney M.A."/>
            <person name="Auch B."/>
            <person name="Kono T."/>
            <person name="Mallez S."/>
            <person name="Zhang Y."/>
            <person name="Obille A."/>
            <person name="Becker A."/>
            <person name="Abrahante J.E."/>
            <person name="Garbe J."/>
            <person name="Badalamenti J.P."/>
            <person name="Herman A."/>
            <person name="Mangelson H."/>
            <person name="Liachko I."/>
            <person name="Sullivan S."/>
            <person name="Sone E.D."/>
            <person name="Koren S."/>
            <person name="Silverstein K.A.T."/>
            <person name="Beckman K.B."/>
            <person name="Gohl D.M."/>
        </authorList>
    </citation>
    <scope>NUCLEOTIDE SEQUENCE</scope>
    <source>
        <strain evidence="1">Duluth1</strain>
        <tissue evidence="1">Whole animal</tissue>
    </source>
</reference>
<protein>
    <submittedName>
        <fullName evidence="1">Uncharacterized protein</fullName>
    </submittedName>
</protein>
<keyword evidence="2" id="KW-1185">Reference proteome</keyword>
<evidence type="ECO:0000313" key="2">
    <source>
        <dbReference type="Proteomes" id="UP000828390"/>
    </source>
</evidence>
<dbReference type="Proteomes" id="UP000828390">
    <property type="component" value="Unassembled WGS sequence"/>
</dbReference>
<comment type="caution">
    <text evidence="1">The sequence shown here is derived from an EMBL/GenBank/DDBJ whole genome shotgun (WGS) entry which is preliminary data.</text>
</comment>
<sequence>MYEHLELIDVYHEVILLPLSIINFKNLKCIKIHGTYNGLDLSLFENLTSITISNEVEVIPKQLLIQSRQKLTSIVLYDFYFNCSNKVASDTWCLLNGADPVQCADNTPVLHSIQYIELRWVTCSSAWLRSLFGKLLTLDHEVECELKWCEITSCVEGAVSESSTSISATITTGLNDTITIKAYGDSAGLWETLHGLNVKKLSLFGRFDHYLVCT</sequence>
<dbReference type="AlphaFoldDB" id="A0A9D4CU18"/>
<gene>
    <name evidence="1" type="ORF">DPMN_057230</name>
</gene>
<reference evidence="1" key="2">
    <citation type="submission" date="2020-11" db="EMBL/GenBank/DDBJ databases">
        <authorList>
            <person name="McCartney M.A."/>
            <person name="Auch B."/>
            <person name="Kono T."/>
            <person name="Mallez S."/>
            <person name="Becker A."/>
            <person name="Gohl D.M."/>
            <person name="Silverstein K.A.T."/>
            <person name="Koren S."/>
            <person name="Bechman K.B."/>
            <person name="Herman A."/>
            <person name="Abrahante J.E."/>
            <person name="Garbe J."/>
        </authorList>
    </citation>
    <scope>NUCLEOTIDE SEQUENCE</scope>
    <source>
        <strain evidence="1">Duluth1</strain>
        <tissue evidence="1">Whole animal</tissue>
    </source>
</reference>
<name>A0A9D4CU18_DREPO</name>
<evidence type="ECO:0000313" key="1">
    <source>
        <dbReference type="EMBL" id="KAH3731222.1"/>
    </source>
</evidence>
<accession>A0A9D4CU18</accession>
<dbReference type="EMBL" id="JAIWYP010000012">
    <property type="protein sequence ID" value="KAH3731222.1"/>
    <property type="molecule type" value="Genomic_DNA"/>
</dbReference>
<proteinExistence type="predicted"/>
<organism evidence="1 2">
    <name type="scientific">Dreissena polymorpha</name>
    <name type="common">Zebra mussel</name>
    <name type="synonym">Mytilus polymorpha</name>
    <dbReference type="NCBI Taxonomy" id="45954"/>
    <lineage>
        <taxon>Eukaryota</taxon>
        <taxon>Metazoa</taxon>
        <taxon>Spiralia</taxon>
        <taxon>Lophotrochozoa</taxon>
        <taxon>Mollusca</taxon>
        <taxon>Bivalvia</taxon>
        <taxon>Autobranchia</taxon>
        <taxon>Heteroconchia</taxon>
        <taxon>Euheterodonta</taxon>
        <taxon>Imparidentia</taxon>
        <taxon>Neoheterodontei</taxon>
        <taxon>Myida</taxon>
        <taxon>Dreissenoidea</taxon>
        <taxon>Dreissenidae</taxon>
        <taxon>Dreissena</taxon>
    </lineage>
</organism>